<keyword evidence="1" id="KW-0732">Signal</keyword>
<dbReference type="KEGG" id="lcu:PL11_001840"/>
<proteinExistence type="predicted"/>
<dbReference type="OrthoDB" id="2323055at2"/>
<feature type="signal peptide" evidence="1">
    <location>
        <begin position="1"/>
        <end position="22"/>
    </location>
</feature>
<dbReference type="EMBL" id="CP018906">
    <property type="protein sequence ID" value="AQW20745.1"/>
    <property type="molecule type" value="Genomic_DNA"/>
</dbReference>
<gene>
    <name evidence="2" type="ORF">PL11_001840</name>
</gene>
<organism evidence="2 3">
    <name type="scientific">Lentilactobacillus curieae</name>
    <dbReference type="NCBI Taxonomy" id="1138822"/>
    <lineage>
        <taxon>Bacteria</taxon>
        <taxon>Bacillati</taxon>
        <taxon>Bacillota</taxon>
        <taxon>Bacilli</taxon>
        <taxon>Lactobacillales</taxon>
        <taxon>Lactobacillaceae</taxon>
        <taxon>Lentilactobacillus</taxon>
    </lineage>
</organism>
<protein>
    <submittedName>
        <fullName evidence="2">Uncharacterized protein</fullName>
    </submittedName>
</protein>
<dbReference type="AlphaFoldDB" id="A0A1S6QGL8"/>
<evidence type="ECO:0000313" key="2">
    <source>
        <dbReference type="EMBL" id="AQW20745.1"/>
    </source>
</evidence>
<keyword evidence="3" id="KW-1185">Reference proteome</keyword>
<sequence length="139" mass="15544">MKKSALVLVALTTLGLSTVTTSVESLSQQTAQAATWHKGTPKSWRGSWINKPNGRWTSFKALKAGFELGSQGMPVRIVKYAKYRKVNKSTYAVFGYAVPNGMFLGRNTKVYLKTYHGKHYIKSYGYSSTYLRVSATSRF</sequence>
<reference evidence="2 3" key="1">
    <citation type="journal article" date="2015" name="Genome Announc.">
        <title>Genome Sequence of Lactobacillus curieae CCTCC M 2011381T, a Novel Producer of Gamma-aminobutyric Acid.</title>
        <authorList>
            <person name="Wang Y."/>
            <person name="Wang Y."/>
            <person name="Lang C."/>
            <person name="Wei D."/>
            <person name="Xu P."/>
            <person name="Xie J."/>
        </authorList>
    </citation>
    <scope>NUCLEOTIDE SEQUENCE [LARGE SCALE GENOMIC DNA]</scope>
    <source>
        <strain evidence="2 3">CCTCC M 2011381</strain>
    </source>
</reference>
<name>A0A1S6QGL8_9LACO</name>
<dbReference type="Proteomes" id="UP000030361">
    <property type="component" value="Chromosome"/>
</dbReference>
<dbReference type="RefSeq" id="WP_035165944.1">
    <property type="nucleotide sequence ID" value="NZ_CP018906.1"/>
</dbReference>
<accession>A0A1S6QGL8</accession>
<evidence type="ECO:0000313" key="3">
    <source>
        <dbReference type="Proteomes" id="UP000030361"/>
    </source>
</evidence>
<feature type="chain" id="PRO_5039009962" evidence="1">
    <location>
        <begin position="23"/>
        <end position="139"/>
    </location>
</feature>
<evidence type="ECO:0000256" key="1">
    <source>
        <dbReference type="SAM" id="SignalP"/>
    </source>
</evidence>